<dbReference type="AlphaFoldDB" id="A0AA39P1E1"/>
<feature type="chain" id="PRO_5041383058" evidence="2">
    <location>
        <begin position="19"/>
        <end position="173"/>
    </location>
</feature>
<protein>
    <submittedName>
        <fullName evidence="3">Uncharacterized protein</fullName>
    </submittedName>
</protein>
<feature type="signal peptide" evidence="2">
    <location>
        <begin position="1"/>
        <end position="18"/>
    </location>
</feature>
<evidence type="ECO:0000313" key="3">
    <source>
        <dbReference type="EMBL" id="KAK0475777.1"/>
    </source>
</evidence>
<evidence type="ECO:0000313" key="4">
    <source>
        <dbReference type="Proteomes" id="UP001175227"/>
    </source>
</evidence>
<feature type="region of interest" description="Disordered" evidence="1">
    <location>
        <begin position="50"/>
        <end position="125"/>
    </location>
</feature>
<comment type="caution">
    <text evidence="3">The sequence shown here is derived from an EMBL/GenBank/DDBJ whole genome shotgun (WGS) entry which is preliminary data.</text>
</comment>
<keyword evidence="2" id="KW-0732">Signal</keyword>
<feature type="compositionally biased region" description="Basic and acidic residues" evidence="1">
    <location>
        <begin position="106"/>
        <end position="119"/>
    </location>
</feature>
<name>A0AA39P1E1_9AGAR</name>
<organism evidence="3 4">
    <name type="scientific">Armillaria novae-zelandiae</name>
    <dbReference type="NCBI Taxonomy" id="153914"/>
    <lineage>
        <taxon>Eukaryota</taxon>
        <taxon>Fungi</taxon>
        <taxon>Dikarya</taxon>
        <taxon>Basidiomycota</taxon>
        <taxon>Agaricomycotina</taxon>
        <taxon>Agaricomycetes</taxon>
        <taxon>Agaricomycetidae</taxon>
        <taxon>Agaricales</taxon>
        <taxon>Marasmiineae</taxon>
        <taxon>Physalacriaceae</taxon>
        <taxon>Armillaria</taxon>
    </lineage>
</organism>
<feature type="region of interest" description="Disordered" evidence="1">
    <location>
        <begin position="150"/>
        <end position="173"/>
    </location>
</feature>
<feature type="compositionally biased region" description="Pro residues" evidence="1">
    <location>
        <begin position="74"/>
        <end position="84"/>
    </location>
</feature>
<evidence type="ECO:0000256" key="1">
    <source>
        <dbReference type="SAM" id="MobiDB-lite"/>
    </source>
</evidence>
<accession>A0AA39P1E1</accession>
<keyword evidence="4" id="KW-1185">Reference proteome</keyword>
<dbReference type="EMBL" id="JAUEPR010000022">
    <property type="protein sequence ID" value="KAK0475777.1"/>
    <property type="molecule type" value="Genomic_DNA"/>
</dbReference>
<dbReference type="Proteomes" id="UP001175227">
    <property type="component" value="Unassembled WGS sequence"/>
</dbReference>
<proteinExistence type="predicted"/>
<sequence>MGGFFWFLIGAGTATIWTHNHHRNQPGFCGRTEYTEGGYERRGFGPWGHGWHGRFDGQNQNPQRDSRRDDATPAPSPSPAPTQPPVMEQQGYTTERQAYSEPPPSPDKERIRELSRQAGDDMSELSEATLDTLMSTILAAKNKLADRRIQRDLEEKRVADVAEREKRFPPRYV</sequence>
<gene>
    <name evidence="3" type="ORF">IW261DRAFT_1492893</name>
</gene>
<evidence type="ECO:0000256" key="2">
    <source>
        <dbReference type="SAM" id="SignalP"/>
    </source>
</evidence>
<reference evidence="3" key="1">
    <citation type="submission" date="2023-06" db="EMBL/GenBank/DDBJ databases">
        <authorList>
            <consortium name="Lawrence Berkeley National Laboratory"/>
            <person name="Ahrendt S."/>
            <person name="Sahu N."/>
            <person name="Indic B."/>
            <person name="Wong-Bajracharya J."/>
            <person name="Merenyi Z."/>
            <person name="Ke H.-M."/>
            <person name="Monk M."/>
            <person name="Kocsube S."/>
            <person name="Drula E."/>
            <person name="Lipzen A."/>
            <person name="Balint B."/>
            <person name="Henrissat B."/>
            <person name="Andreopoulos B."/>
            <person name="Martin F.M."/>
            <person name="Harder C.B."/>
            <person name="Rigling D."/>
            <person name="Ford K.L."/>
            <person name="Foster G.D."/>
            <person name="Pangilinan J."/>
            <person name="Papanicolaou A."/>
            <person name="Barry K."/>
            <person name="LaButti K."/>
            <person name="Viragh M."/>
            <person name="Koriabine M."/>
            <person name="Yan M."/>
            <person name="Riley R."/>
            <person name="Champramary S."/>
            <person name="Plett K.L."/>
            <person name="Tsai I.J."/>
            <person name="Slot J."/>
            <person name="Sipos G."/>
            <person name="Plett J."/>
            <person name="Nagy L.G."/>
            <person name="Grigoriev I.V."/>
        </authorList>
    </citation>
    <scope>NUCLEOTIDE SEQUENCE</scope>
    <source>
        <strain evidence="3">ICMP 16352</strain>
    </source>
</reference>